<reference evidence="7" key="1">
    <citation type="journal article" date="2019" name="Int. J. Syst. Evol. Microbiol.">
        <title>The Global Catalogue of Microorganisms (GCM) 10K type strain sequencing project: providing services to taxonomists for standard genome sequencing and annotation.</title>
        <authorList>
            <consortium name="The Broad Institute Genomics Platform"/>
            <consortium name="The Broad Institute Genome Sequencing Center for Infectious Disease"/>
            <person name="Wu L."/>
            <person name="Ma J."/>
        </authorList>
    </citation>
    <scope>NUCLEOTIDE SEQUENCE [LARGE SCALE GENOMIC DNA]</scope>
    <source>
        <strain evidence="7">NCAIM B.02333</strain>
    </source>
</reference>
<evidence type="ECO:0000313" key="7">
    <source>
        <dbReference type="Proteomes" id="UP001595685"/>
    </source>
</evidence>
<feature type="signal peptide" evidence="4">
    <location>
        <begin position="1"/>
        <end position="22"/>
    </location>
</feature>
<dbReference type="SUPFAM" id="SSF53850">
    <property type="entry name" value="Periplasmic binding protein-like II"/>
    <property type="match status" value="1"/>
</dbReference>
<comment type="subcellular location">
    <subcellularLocation>
        <location evidence="1">Periplasm</location>
    </subcellularLocation>
</comment>
<gene>
    <name evidence="6" type="ORF">ACFOLH_19415</name>
</gene>
<dbReference type="InterPro" id="IPR010067">
    <property type="entry name" value="ABC_SsuA_sub-bd"/>
</dbReference>
<evidence type="ECO:0000256" key="3">
    <source>
        <dbReference type="ARBA" id="ARBA00022729"/>
    </source>
</evidence>
<dbReference type="Proteomes" id="UP001595685">
    <property type="component" value="Unassembled WGS sequence"/>
</dbReference>
<dbReference type="PANTHER" id="PTHR30024:SF21">
    <property type="entry name" value="ABC TRANSPORTER SUBSTRATE-BINDING PROTEIN"/>
    <property type="match status" value="1"/>
</dbReference>
<keyword evidence="7" id="KW-1185">Reference proteome</keyword>
<organism evidence="6 7">
    <name type="scientific">Aquipuribacter hungaricus</name>
    <dbReference type="NCBI Taxonomy" id="545624"/>
    <lineage>
        <taxon>Bacteria</taxon>
        <taxon>Bacillati</taxon>
        <taxon>Actinomycetota</taxon>
        <taxon>Actinomycetes</taxon>
        <taxon>Micrococcales</taxon>
        <taxon>Intrasporangiaceae</taxon>
        <taxon>Aquipuribacter</taxon>
    </lineage>
</organism>
<name>A0ABV7WPQ9_9MICO</name>
<comment type="caution">
    <text evidence="6">The sequence shown here is derived from an EMBL/GenBank/DDBJ whole genome shotgun (WGS) entry which is preliminary data.</text>
</comment>
<dbReference type="PANTHER" id="PTHR30024">
    <property type="entry name" value="ALIPHATIC SULFONATES-BINDING PROTEIN-RELATED"/>
    <property type="match status" value="1"/>
</dbReference>
<dbReference type="NCBIfam" id="TIGR01728">
    <property type="entry name" value="SsuA_fam"/>
    <property type="match status" value="1"/>
</dbReference>
<keyword evidence="3 4" id="KW-0732">Signal</keyword>
<dbReference type="PROSITE" id="PS51257">
    <property type="entry name" value="PROKAR_LIPOPROTEIN"/>
    <property type="match status" value="1"/>
</dbReference>
<dbReference type="EMBL" id="JBHRWW010000028">
    <property type="protein sequence ID" value="MFC3690523.1"/>
    <property type="molecule type" value="Genomic_DNA"/>
</dbReference>
<dbReference type="InterPro" id="IPR015168">
    <property type="entry name" value="SsuA/THI5"/>
</dbReference>
<feature type="chain" id="PRO_5046752217" evidence="4">
    <location>
        <begin position="23"/>
        <end position="368"/>
    </location>
</feature>
<dbReference type="Gene3D" id="3.40.190.10">
    <property type="entry name" value="Periplasmic binding protein-like II"/>
    <property type="match status" value="2"/>
</dbReference>
<protein>
    <submittedName>
        <fullName evidence="6">Aliphatic sulfonate ABC transporter substrate-binding protein</fullName>
    </submittedName>
</protein>
<keyword evidence="2" id="KW-0813">Transport</keyword>
<dbReference type="RefSeq" id="WP_340293550.1">
    <property type="nucleotide sequence ID" value="NZ_JBBEOI010000112.1"/>
</dbReference>
<proteinExistence type="predicted"/>
<evidence type="ECO:0000313" key="6">
    <source>
        <dbReference type="EMBL" id="MFC3690523.1"/>
    </source>
</evidence>
<accession>A0ABV7WPQ9</accession>
<evidence type="ECO:0000256" key="4">
    <source>
        <dbReference type="SAM" id="SignalP"/>
    </source>
</evidence>
<sequence length="368" mass="38041">MNRAPLALVALVLAGTTLTACGSDDGAAADEATGAAGGAAADATQEAGDAASDDASAAAAPADLGVDEIRLDWATYNPASLVLKEQGWLEEAVGDDVTVTWEFSAGSAPANELLRGDVVDFNSTAGAAALLARANGSPLRTVDVLAQPEWSAIVVGPDSDIASAEDLAGKNIAALSGTDPYFFLLQTLDSAGLSVDDVQIVDLPHADGRLALQQGQVDAWAGLDPIMADAVTTDGAELVVREPDRLSYSVLNVREDFLEESPEAVEVVLTQYERARRWIQDNPEETVEILAAAAEIDPAIAEQVLTERTNFDVDPVPGEELADVLSRVVPIVVQGGQVASQEDADAALEELFAPEPVTAAVEAAASEG</sequence>
<dbReference type="Pfam" id="PF09084">
    <property type="entry name" value="NMT1"/>
    <property type="match status" value="1"/>
</dbReference>
<evidence type="ECO:0000259" key="5">
    <source>
        <dbReference type="Pfam" id="PF09084"/>
    </source>
</evidence>
<feature type="domain" description="SsuA/THI5-like" evidence="5">
    <location>
        <begin position="83"/>
        <end position="285"/>
    </location>
</feature>
<evidence type="ECO:0000256" key="1">
    <source>
        <dbReference type="ARBA" id="ARBA00004418"/>
    </source>
</evidence>
<evidence type="ECO:0000256" key="2">
    <source>
        <dbReference type="ARBA" id="ARBA00022448"/>
    </source>
</evidence>